<dbReference type="PANTHER" id="PTHR36179">
    <property type="entry name" value="LUD_DOM DOMAIN-CONTAINING PROTEIN"/>
    <property type="match status" value="1"/>
</dbReference>
<dbReference type="Gene3D" id="3.40.50.10420">
    <property type="entry name" value="NagB/RpiA/CoA transferase-like"/>
    <property type="match status" value="1"/>
</dbReference>
<dbReference type="Pfam" id="PF02589">
    <property type="entry name" value="LUD_dom"/>
    <property type="match status" value="1"/>
</dbReference>
<dbReference type="Gene3D" id="3.10.450.50">
    <property type="match status" value="1"/>
</dbReference>
<name>A0A066Z162_9ACTN</name>
<feature type="domain" description="LUD" evidence="2">
    <location>
        <begin position="175"/>
        <end position="329"/>
    </location>
</feature>
<dbReference type="InterPro" id="IPR024185">
    <property type="entry name" value="FTHF_cligase-like_sf"/>
</dbReference>
<dbReference type="InterPro" id="IPR003741">
    <property type="entry name" value="LUD_dom"/>
</dbReference>
<feature type="compositionally biased region" description="Basic and acidic residues" evidence="1">
    <location>
        <begin position="153"/>
        <end position="173"/>
    </location>
</feature>
<dbReference type="SUPFAM" id="SSF54427">
    <property type="entry name" value="NTF2-like"/>
    <property type="match status" value="1"/>
</dbReference>
<dbReference type="PATRIC" id="fig|1348663.4.peg.1219"/>
<dbReference type="PANTHER" id="PTHR36179:SF2">
    <property type="entry name" value="LUD DOMAIN-CONTAINING PROTEIN"/>
    <property type="match status" value="1"/>
</dbReference>
<dbReference type="eggNOG" id="COG4319">
    <property type="taxonomic scope" value="Bacteria"/>
</dbReference>
<evidence type="ECO:0000259" key="2">
    <source>
        <dbReference type="Pfam" id="PF02589"/>
    </source>
</evidence>
<evidence type="ECO:0000259" key="3">
    <source>
        <dbReference type="Pfam" id="PF13577"/>
    </source>
</evidence>
<accession>A0A066Z162</accession>
<dbReference type="AlphaFoldDB" id="A0A066Z162"/>
<organism evidence="4 5">
    <name type="scientific">Kitasatospora cheerisanensis KCTC 2395</name>
    <dbReference type="NCBI Taxonomy" id="1348663"/>
    <lineage>
        <taxon>Bacteria</taxon>
        <taxon>Bacillati</taxon>
        <taxon>Actinomycetota</taxon>
        <taxon>Actinomycetes</taxon>
        <taxon>Kitasatosporales</taxon>
        <taxon>Streptomycetaceae</taxon>
        <taxon>Kitasatospora</taxon>
    </lineage>
</organism>
<dbReference type="EMBL" id="JNBY01000050">
    <property type="protein sequence ID" value="KDN87192.1"/>
    <property type="molecule type" value="Genomic_DNA"/>
</dbReference>
<evidence type="ECO:0000313" key="4">
    <source>
        <dbReference type="EMBL" id="KDN87192.1"/>
    </source>
</evidence>
<keyword evidence="5" id="KW-1185">Reference proteome</keyword>
<evidence type="ECO:0000313" key="5">
    <source>
        <dbReference type="Proteomes" id="UP000027178"/>
    </source>
</evidence>
<reference evidence="4 5" key="1">
    <citation type="submission" date="2014-05" db="EMBL/GenBank/DDBJ databases">
        <title>Draft Genome Sequence of Kitasatospora cheerisanensis KCTC 2395.</title>
        <authorList>
            <person name="Nam D.H."/>
        </authorList>
    </citation>
    <scope>NUCLEOTIDE SEQUENCE [LARGE SCALE GENOMIC DNA]</scope>
    <source>
        <strain evidence="4 5">KCTC 2395</strain>
    </source>
</reference>
<dbReference type="SUPFAM" id="SSF100950">
    <property type="entry name" value="NagB/RpiA/CoA transferase-like"/>
    <property type="match status" value="1"/>
</dbReference>
<dbReference type="RefSeq" id="WP_035859776.1">
    <property type="nucleotide sequence ID" value="NZ_KK853997.1"/>
</dbReference>
<evidence type="ECO:0000256" key="1">
    <source>
        <dbReference type="SAM" id="MobiDB-lite"/>
    </source>
</evidence>
<proteinExistence type="predicted"/>
<dbReference type="Pfam" id="PF13577">
    <property type="entry name" value="SnoaL_4"/>
    <property type="match status" value="1"/>
</dbReference>
<dbReference type="OrthoDB" id="4941530at2"/>
<evidence type="ECO:0008006" key="6">
    <source>
        <dbReference type="Google" id="ProtNLM"/>
    </source>
</evidence>
<dbReference type="InterPro" id="IPR037171">
    <property type="entry name" value="NagB/RpiA_transferase-like"/>
</dbReference>
<sequence>MTTFQAIADRVEIQALQAEFTDAVMMRDRARLAALFTADGVLRMPNIPIELTGPEQIRLGGEKLQEQWVFFVQNTHPGAIAIDGDTATGRAHMHEIARTRNGLEGLNYAIYHDTYRRTPDGWRFAERVYELRYLDTTPLGGSAPGENAGPAEHSAEQPAERHTERHTEPAAAESLERAAEALAARGFAVEVLADAAAARARVGELVDEKDAVYAYSSETLRLSGLDEDLADDRYPRAVKPRVLTMDRETEADGIRQLLGTPDVVVGSVVAVTETGSVVLASGSGSQLPATTGGAARVIWIVGAQKVVPDLPAALRRLEEHALPLESERTEAAYGVPSAVNQLVVFNAPTRFSRATVLLLRQAIGY</sequence>
<comment type="caution">
    <text evidence="4">The sequence shown here is derived from an EMBL/GenBank/DDBJ whole genome shotgun (WGS) entry which is preliminary data.</text>
</comment>
<feature type="region of interest" description="Disordered" evidence="1">
    <location>
        <begin position="139"/>
        <end position="173"/>
    </location>
</feature>
<dbReference type="Proteomes" id="UP000027178">
    <property type="component" value="Unassembled WGS sequence"/>
</dbReference>
<dbReference type="InterPro" id="IPR032710">
    <property type="entry name" value="NTF2-like_dom_sf"/>
</dbReference>
<protein>
    <recommendedName>
        <fullName evidence="6">SnoaL-like domain-containing protein</fullName>
    </recommendedName>
</protein>
<gene>
    <name evidence="4" type="ORF">KCH_12770</name>
</gene>
<feature type="domain" description="SnoaL-like" evidence="3">
    <location>
        <begin position="6"/>
        <end position="127"/>
    </location>
</feature>
<dbReference type="InterPro" id="IPR037401">
    <property type="entry name" value="SnoaL-like"/>
</dbReference>
<dbReference type="HOGENOM" id="CLU_758165_0_0_11"/>